<dbReference type="SMART" id="SM00240">
    <property type="entry name" value="FHA"/>
    <property type="match status" value="1"/>
</dbReference>
<dbReference type="InterPro" id="IPR000253">
    <property type="entry name" value="FHA_dom"/>
</dbReference>
<name>A0A366HHZ7_9BACT</name>
<gene>
    <name evidence="2" type="ORF">DES53_10760</name>
</gene>
<dbReference type="EMBL" id="QNRR01000007">
    <property type="protein sequence ID" value="RBP41229.1"/>
    <property type="molecule type" value="Genomic_DNA"/>
</dbReference>
<evidence type="ECO:0000313" key="3">
    <source>
        <dbReference type="Proteomes" id="UP000253426"/>
    </source>
</evidence>
<reference evidence="2 3" key="1">
    <citation type="submission" date="2018-06" db="EMBL/GenBank/DDBJ databases">
        <title>Genomic Encyclopedia of Type Strains, Phase IV (KMG-IV): sequencing the most valuable type-strain genomes for metagenomic binning, comparative biology and taxonomic classification.</title>
        <authorList>
            <person name="Goeker M."/>
        </authorList>
    </citation>
    <scope>NUCLEOTIDE SEQUENCE [LARGE SCALE GENOMIC DNA]</scope>
    <source>
        <strain evidence="2 3">DSM 25532</strain>
    </source>
</reference>
<proteinExistence type="predicted"/>
<dbReference type="CDD" id="cd00060">
    <property type="entry name" value="FHA"/>
    <property type="match status" value="1"/>
</dbReference>
<organism evidence="2 3">
    <name type="scientific">Roseimicrobium gellanilyticum</name>
    <dbReference type="NCBI Taxonomy" id="748857"/>
    <lineage>
        <taxon>Bacteria</taxon>
        <taxon>Pseudomonadati</taxon>
        <taxon>Verrucomicrobiota</taxon>
        <taxon>Verrucomicrobiia</taxon>
        <taxon>Verrucomicrobiales</taxon>
        <taxon>Verrucomicrobiaceae</taxon>
        <taxon>Roseimicrobium</taxon>
    </lineage>
</organism>
<comment type="caution">
    <text evidence="2">The sequence shown here is derived from an EMBL/GenBank/DDBJ whole genome shotgun (WGS) entry which is preliminary data.</text>
</comment>
<evidence type="ECO:0000313" key="2">
    <source>
        <dbReference type="EMBL" id="RBP41229.1"/>
    </source>
</evidence>
<dbReference type="InterPro" id="IPR008984">
    <property type="entry name" value="SMAD_FHA_dom_sf"/>
</dbReference>
<evidence type="ECO:0000259" key="1">
    <source>
        <dbReference type="PROSITE" id="PS50006"/>
    </source>
</evidence>
<dbReference type="RefSeq" id="WP_170157221.1">
    <property type="nucleotide sequence ID" value="NZ_QNRR01000007.1"/>
</dbReference>
<sequence length="160" mass="17403">MKDSLPQKAFLPSDETIETMLSNTTAEVFSLPANNQAFLQRMLVISKVSEALPAGKAGPLVASIQGGGLGPAGFTPIKKSLTVGRSRRADWQVEDSQKKLSSCHFSISQHGQKYVLTDLDSSNGTRVNESPARIKQCFIHHGDFIHAGGFTFMVFLHQKS</sequence>
<dbReference type="PROSITE" id="PS50006">
    <property type="entry name" value="FHA_DOMAIN"/>
    <property type="match status" value="1"/>
</dbReference>
<dbReference type="Pfam" id="PF00498">
    <property type="entry name" value="FHA"/>
    <property type="match status" value="1"/>
</dbReference>
<dbReference type="SUPFAM" id="SSF49879">
    <property type="entry name" value="SMAD/FHA domain"/>
    <property type="match status" value="1"/>
</dbReference>
<keyword evidence="3" id="KW-1185">Reference proteome</keyword>
<accession>A0A366HHZ7</accession>
<protein>
    <submittedName>
        <fullName evidence="2">FHA domain-containing protein</fullName>
    </submittedName>
</protein>
<dbReference type="Gene3D" id="2.60.200.20">
    <property type="match status" value="1"/>
</dbReference>
<dbReference type="Proteomes" id="UP000253426">
    <property type="component" value="Unassembled WGS sequence"/>
</dbReference>
<feature type="domain" description="FHA" evidence="1">
    <location>
        <begin position="81"/>
        <end position="132"/>
    </location>
</feature>
<dbReference type="AlphaFoldDB" id="A0A366HHZ7"/>